<organism evidence="3 4">
    <name type="scientific">Tenacibaculum maritimum NCIMB 2154</name>
    <dbReference type="NCBI Taxonomy" id="1349785"/>
    <lineage>
        <taxon>Bacteria</taxon>
        <taxon>Pseudomonadati</taxon>
        <taxon>Bacteroidota</taxon>
        <taxon>Flavobacteriia</taxon>
        <taxon>Flavobacteriales</taxon>
        <taxon>Flavobacteriaceae</taxon>
        <taxon>Tenacibaculum</taxon>
    </lineage>
</organism>
<dbReference type="InterPro" id="IPR008207">
    <property type="entry name" value="Sig_transdc_His_kin_Hpt_dom"/>
</dbReference>
<evidence type="ECO:0000256" key="1">
    <source>
        <dbReference type="PROSITE-ProRule" id="PRU00110"/>
    </source>
</evidence>
<reference evidence="3 4" key="1">
    <citation type="submission" date="2016-11" db="EMBL/GenBank/DDBJ databases">
        <authorList>
            <person name="Jaros S."/>
            <person name="Januszkiewicz K."/>
            <person name="Wedrychowicz H."/>
        </authorList>
    </citation>
    <scope>NUCLEOTIDE SEQUENCE [LARGE SCALE GENOMIC DNA]</scope>
    <source>
        <strain evidence="3">NCIMB 2154T</strain>
    </source>
</reference>
<dbReference type="Proteomes" id="UP000231564">
    <property type="component" value="Chromosome MARIT"/>
</dbReference>
<dbReference type="Gene3D" id="1.20.120.160">
    <property type="entry name" value="HPT domain"/>
    <property type="match status" value="1"/>
</dbReference>
<sequence length="105" mass="12540">MEQPNLTYIAQLARGDKAIKKELIHIVKTEFPEEKREYYKNLESRNFKKIEGNVHKIKHKISILGLEKSYKLANEFEHNLREHKLDKAQDFEKILVTITEYLKTI</sequence>
<dbReference type="InterPro" id="IPR036641">
    <property type="entry name" value="HPT_dom_sf"/>
</dbReference>
<dbReference type="EMBL" id="LT634361">
    <property type="protein sequence ID" value="SFZ82901.1"/>
    <property type="molecule type" value="Genomic_DNA"/>
</dbReference>
<dbReference type="KEGG" id="tmar:MARIT_1808"/>
<feature type="domain" description="HPt" evidence="2">
    <location>
        <begin position="16"/>
        <end position="105"/>
    </location>
</feature>
<name>A0A2H1EA08_9FLAO</name>
<accession>A0A2H1EA08</accession>
<protein>
    <recommendedName>
        <fullName evidence="2">HPt domain-containing protein</fullName>
    </recommendedName>
</protein>
<dbReference type="PROSITE" id="PS50894">
    <property type="entry name" value="HPT"/>
    <property type="match status" value="1"/>
</dbReference>
<dbReference type="OrthoDB" id="1441381at2"/>
<dbReference type="GO" id="GO:0004672">
    <property type="term" value="F:protein kinase activity"/>
    <property type="evidence" value="ECO:0007669"/>
    <property type="project" value="UniProtKB-ARBA"/>
</dbReference>
<dbReference type="AlphaFoldDB" id="A0A2H1EA08"/>
<gene>
    <name evidence="3" type="ORF">MARIT_1808</name>
</gene>
<dbReference type="GO" id="GO:0000160">
    <property type="term" value="P:phosphorelay signal transduction system"/>
    <property type="evidence" value="ECO:0007669"/>
    <property type="project" value="InterPro"/>
</dbReference>
<evidence type="ECO:0000313" key="3">
    <source>
        <dbReference type="EMBL" id="SFZ82901.1"/>
    </source>
</evidence>
<keyword evidence="4" id="KW-1185">Reference proteome</keyword>
<dbReference type="GeneID" id="47723313"/>
<dbReference type="SUPFAM" id="SSF47226">
    <property type="entry name" value="Histidine-containing phosphotransfer domain, HPT domain"/>
    <property type="match status" value="1"/>
</dbReference>
<evidence type="ECO:0000259" key="2">
    <source>
        <dbReference type="PROSITE" id="PS50894"/>
    </source>
</evidence>
<proteinExistence type="predicted"/>
<keyword evidence="1" id="KW-0597">Phosphoprotein</keyword>
<dbReference type="STRING" id="1349785.GCA_000509405_02767"/>
<dbReference type="RefSeq" id="WP_024739879.1">
    <property type="nucleotide sequence ID" value="NZ_BAUG01000002.1"/>
</dbReference>
<evidence type="ECO:0000313" key="4">
    <source>
        <dbReference type="Proteomes" id="UP000231564"/>
    </source>
</evidence>
<feature type="modified residue" description="Phosphohistidine" evidence="1">
    <location>
        <position position="55"/>
    </location>
</feature>